<evidence type="ECO:0000256" key="2">
    <source>
        <dbReference type="SAM" id="SignalP"/>
    </source>
</evidence>
<reference evidence="3" key="3">
    <citation type="submission" date="2023-05" db="EMBL/GenBank/DDBJ databases">
        <authorList>
            <person name="Smith C.H."/>
        </authorList>
    </citation>
    <scope>NUCLEOTIDE SEQUENCE</scope>
    <source>
        <strain evidence="3">CHS0354</strain>
        <tissue evidence="3">Mantle</tissue>
    </source>
</reference>
<evidence type="ECO:0000313" key="3">
    <source>
        <dbReference type="EMBL" id="KAK3600904.1"/>
    </source>
</evidence>
<comment type="caution">
    <text evidence="3">The sequence shown here is derived from an EMBL/GenBank/DDBJ whole genome shotgun (WGS) entry which is preliminary data.</text>
</comment>
<protein>
    <submittedName>
        <fullName evidence="3">Uncharacterized protein</fullName>
    </submittedName>
</protein>
<gene>
    <name evidence="3" type="ORF">CHS0354_013281</name>
</gene>
<dbReference type="EMBL" id="JAEAOA010000806">
    <property type="protein sequence ID" value="KAK3600904.1"/>
    <property type="molecule type" value="Genomic_DNA"/>
</dbReference>
<feature type="region of interest" description="Disordered" evidence="1">
    <location>
        <begin position="314"/>
        <end position="389"/>
    </location>
</feature>
<dbReference type="AlphaFoldDB" id="A0AAE0T031"/>
<feature type="compositionally biased region" description="Polar residues" evidence="1">
    <location>
        <begin position="376"/>
        <end position="386"/>
    </location>
</feature>
<evidence type="ECO:0000313" key="4">
    <source>
        <dbReference type="Proteomes" id="UP001195483"/>
    </source>
</evidence>
<feature type="chain" id="PRO_5042285568" evidence="2">
    <location>
        <begin position="23"/>
        <end position="426"/>
    </location>
</feature>
<feature type="compositionally biased region" description="Basic and acidic residues" evidence="1">
    <location>
        <begin position="266"/>
        <end position="275"/>
    </location>
</feature>
<feature type="compositionally biased region" description="Basic and acidic residues" evidence="1">
    <location>
        <begin position="124"/>
        <end position="136"/>
    </location>
</feature>
<sequence>MCIRTTLVYSVAVCVFISQALTVPVERKPVVNRLVQEKDNLEDELRLQSVDTELPTEVDSAFTKSKEDKLSEQLEGASDAKLGMDDIYDLTVGDVIRDVLFTLREHPEIVKELIESERRKLMEKMESGTTDAKTESEQEFESGQVSSPRGMALPQDASPAFELSPEQLMSIPKKVEKKSGHSRMSESVPPVLNGRERIEGLTDTKNGHSVDTNVPDISLLHLLPKEGGQEDPMFDYERKQKTFSEHEIAAEKDDVKSNDSYNMQTNEDHEQRVDNSAESEANTETTNIVNNKMPYINPLPFFPDSYFSNKINRPTDRIEQAPHAKDVPSVIDETREKDSGQSIKPVTADSTQTQVGKQERIHDQSVDESTSRDKQAATNEVSSSENLENKAASLNGLDDNTEMELFSLLQKVASQQKAKMQTESLM</sequence>
<feature type="signal peptide" evidence="2">
    <location>
        <begin position="1"/>
        <end position="22"/>
    </location>
</feature>
<proteinExistence type="predicted"/>
<accession>A0AAE0T031</accession>
<feature type="compositionally biased region" description="Polar residues" evidence="1">
    <location>
        <begin position="340"/>
        <end position="356"/>
    </location>
</feature>
<keyword evidence="2" id="KW-0732">Signal</keyword>
<feature type="compositionally biased region" description="Basic and acidic residues" evidence="1">
    <location>
        <begin position="357"/>
        <end position="375"/>
    </location>
</feature>
<keyword evidence="4" id="KW-1185">Reference proteome</keyword>
<feature type="compositionally biased region" description="Basic and acidic residues" evidence="1">
    <location>
        <begin position="246"/>
        <end position="257"/>
    </location>
</feature>
<reference evidence="3" key="1">
    <citation type="journal article" date="2021" name="Genome Biol. Evol.">
        <title>A High-Quality Reference Genome for a Parasitic Bivalve with Doubly Uniparental Inheritance (Bivalvia: Unionida).</title>
        <authorList>
            <person name="Smith C.H."/>
        </authorList>
    </citation>
    <scope>NUCLEOTIDE SEQUENCE</scope>
    <source>
        <strain evidence="3">CHS0354</strain>
    </source>
</reference>
<feature type="region of interest" description="Disordered" evidence="1">
    <location>
        <begin position="246"/>
        <end position="284"/>
    </location>
</feature>
<organism evidence="3 4">
    <name type="scientific">Potamilus streckersoni</name>
    <dbReference type="NCBI Taxonomy" id="2493646"/>
    <lineage>
        <taxon>Eukaryota</taxon>
        <taxon>Metazoa</taxon>
        <taxon>Spiralia</taxon>
        <taxon>Lophotrochozoa</taxon>
        <taxon>Mollusca</taxon>
        <taxon>Bivalvia</taxon>
        <taxon>Autobranchia</taxon>
        <taxon>Heteroconchia</taxon>
        <taxon>Palaeoheterodonta</taxon>
        <taxon>Unionida</taxon>
        <taxon>Unionoidea</taxon>
        <taxon>Unionidae</taxon>
        <taxon>Ambleminae</taxon>
        <taxon>Lampsilini</taxon>
        <taxon>Potamilus</taxon>
    </lineage>
</organism>
<reference evidence="3" key="2">
    <citation type="journal article" date="2021" name="Genome Biol. Evol.">
        <title>Developing a high-quality reference genome for a parasitic bivalve with doubly uniparental inheritance (Bivalvia: Unionida).</title>
        <authorList>
            <person name="Smith C.H."/>
        </authorList>
    </citation>
    <scope>NUCLEOTIDE SEQUENCE</scope>
    <source>
        <strain evidence="3">CHS0354</strain>
        <tissue evidence="3">Mantle</tissue>
    </source>
</reference>
<feature type="region of interest" description="Disordered" evidence="1">
    <location>
        <begin position="124"/>
        <end position="156"/>
    </location>
</feature>
<feature type="compositionally biased region" description="Basic and acidic residues" evidence="1">
    <location>
        <begin position="314"/>
        <end position="339"/>
    </location>
</feature>
<dbReference type="Proteomes" id="UP001195483">
    <property type="component" value="Unassembled WGS sequence"/>
</dbReference>
<name>A0AAE0T031_9BIVA</name>
<evidence type="ECO:0000256" key="1">
    <source>
        <dbReference type="SAM" id="MobiDB-lite"/>
    </source>
</evidence>